<keyword evidence="5" id="KW-0547">Nucleotide-binding</keyword>
<dbReference type="RefSeq" id="WP_082148238.1">
    <property type="nucleotide sequence ID" value="NZ_JACGAM010000003.1"/>
</dbReference>
<evidence type="ECO:0000256" key="3">
    <source>
        <dbReference type="ARBA" id="ARBA00012367"/>
    </source>
</evidence>
<name>A0ABR5ZWL3_9LACT</name>
<protein>
    <recommendedName>
        <fullName evidence="3">lipoate--protein ligase</fullName>
        <ecNumber evidence="3">6.3.1.20</ecNumber>
    </recommendedName>
</protein>
<evidence type="ECO:0000259" key="8">
    <source>
        <dbReference type="Pfam" id="PF10437"/>
    </source>
</evidence>
<evidence type="ECO:0000256" key="5">
    <source>
        <dbReference type="ARBA" id="ARBA00022741"/>
    </source>
</evidence>
<dbReference type="SUPFAM" id="SSF82649">
    <property type="entry name" value="SufE/NifU"/>
    <property type="match status" value="1"/>
</dbReference>
<dbReference type="Proteomes" id="UP000540056">
    <property type="component" value="Unassembled WGS sequence"/>
</dbReference>
<keyword evidence="4" id="KW-0436">Ligase</keyword>
<evidence type="ECO:0000313" key="10">
    <source>
        <dbReference type="Proteomes" id="UP000540056"/>
    </source>
</evidence>
<dbReference type="Pfam" id="PF10437">
    <property type="entry name" value="Lip_prot_lig_C"/>
    <property type="match status" value="1"/>
</dbReference>
<comment type="pathway">
    <text evidence="2">Protein modification; protein lipoylation via exogenous pathway; protein N(6)-(lipoyl)lysine from lipoate: step 1/2.</text>
</comment>
<evidence type="ECO:0000256" key="1">
    <source>
        <dbReference type="ARBA" id="ARBA00005085"/>
    </source>
</evidence>
<proteinExistence type="predicted"/>
<sequence>MCSDCTWGNPVNTDLVVGTLEVNLKVVKGHIQKCRIYGDFFEKKNVADIENLLVGCTLGEDVVASD</sequence>
<gene>
    <name evidence="9" type="ORF">H3232_02710</name>
</gene>
<comment type="caution">
    <text evidence="9">The sequence shown here is derived from an EMBL/GenBank/DDBJ whole genome shotgun (WGS) entry which is preliminary data.</text>
</comment>
<evidence type="ECO:0000256" key="4">
    <source>
        <dbReference type="ARBA" id="ARBA00022598"/>
    </source>
</evidence>
<accession>A0ABR5ZWL3</accession>
<evidence type="ECO:0000313" key="9">
    <source>
        <dbReference type="EMBL" id="MBA5746121.1"/>
    </source>
</evidence>
<evidence type="ECO:0000256" key="6">
    <source>
        <dbReference type="ARBA" id="ARBA00022840"/>
    </source>
</evidence>
<dbReference type="EC" id="6.3.1.20" evidence="3"/>
<evidence type="ECO:0000256" key="2">
    <source>
        <dbReference type="ARBA" id="ARBA00005124"/>
    </source>
</evidence>
<organism evidence="9 10">
    <name type="scientific">Aerococcus urinaeequi</name>
    <dbReference type="NCBI Taxonomy" id="51665"/>
    <lineage>
        <taxon>Bacteria</taxon>
        <taxon>Bacillati</taxon>
        <taxon>Bacillota</taxon>
        <taxon>Bacilli</taxon>
        <taxon>Lactobacillales</taxon>
        <taxon>Aerococcaceae</taxon>
        <taxon>Aerococcus</taxon>
    </lineage>
</organism>
<comment type="catalytic activity">
    <reaction evidence="7">
        <text>L-lysyl-[lipoyl-carrier protein] + (R)-lipoate + ATP = N(6)-[(R)-lipoyl]-L-lysyl-[lipoyl-carrier protein] + AMP + diphosphate + H(+)</text>
        <dbReference type="Rhea" id="RHEA:49288"/>
        <dbReference type="Rhea" id="RHEA-COMP:10500"/>
        <dbReference type="Rhea" id="RHEA-COMP:10502"/>
        <dbReference type="ChEBI" id="CHEBI:15378"/>
        <dbReference type="ChEBI" id="CHEBI:29969"/>
        <dbReference type="ChEBI" id="CHEBI:30616"/>
        <dbReference type="ChEBI" id="CHEBI:33019"/>
        <dbReference type="ChEBI" id="CHEBI:83088"/>
        <dbReference type="ChEBI" id="CHEBI:83099"/>
        <dbReference type="ChEBI" id="CHEBI:456215"/>
        <dbReference type="EC" id="6.3.1.20"/>
    </reaction>
</comment>
<feature type="domain" description="Lipoate protein ligase C-terminal" evidence="8">
    <location>
        <begin position="16"/>
        <end position="63"/>
    </location>
</feature>
<comment type="pathway">
    <text evidence="1">Protein modification; protein lipoylation via exogenous pathway; protein N(6)-(lipoyl)lysine from lipoate: step 2/2.</text>
</comment>
<keyword evidence="10" id="KW-1185">Reference proteome</keyword>
<dbReference type="EMBL" id="JACGAN010000003">
    <property type="protein sequence ID" value="MBA5746121.1"/>
    <property type="molecule type" value="Genomic_DNA"/>
</dbReference>
<evidence type="ECO:0000256" key="7">
    <source>
        <dbReference type="ARBA" id="ARBA00048037"/>
    </source>
</evidence>
<dbReference type="InterPro" id="IPR019491">
    <property type="entry name" value="Lipoate_protein_ligase_C"/>
</dbReference>
<keyword evidence="6" id="KW-0067">ATP-binding</keyword>
<reference evidence="9 10" key="1">
    <citation type="submission" date="2020-07" db="EMBL/GenBank/DDBJ databases">
        <title>Draft Genome Sequences of Lactobacillales Isolated from the International Space Station.</title>
        <authorList>
            <person name="Bharadwaj A.R."/>
            <person name="Singh N.K."/>
            <person name="Wood J.M."/>
            <person name="Debieu M."/>
            <person name="O'Hara N.B."/>
            <person name="Karouia F."/>
            <person name="Mason C.E."/>
            <person name="Venkateswaran K."/>
        </authorList>
    </citation>
    <scope>NUCLEOTIDE SEQUENCE [LARGE SCALE GENOMIC DNA]</scope>
    <source>
        <strain evidence="9 10">151250015-1-258-55</strain>
    </source>
</reference>
<dbReference type="Gene3D" id="3.30.390.50">
    <property type="entry name" value="CO dehydrogenase flavoprotein, C-terminal domain"/>
    <property type="match status" value="1"/>
</dbReference>